<keyword evidence="10 11" id="KW-0807">Transducer</keyword>
<feature type="transmembrane region" description="Helical" evidence="11">
    <location>
        <begin position="294"/>
        <end position="312"/>
    </location>
</feature>
<feature type="transmembrane region" description="Helical" evidence="11">
    <location>
        <begin position="127"/>
        <end position="145"/>
    </location>
</feature>
<dbReference type="Gene3D" id="1.20.1070.10">
    <property type="entry name" value="Rhodopsin 7-helix transmembrane proteins"/>
    <property type="match status" value="1"/>
</dbReference>
<feature type="transmembrane region" description="Helical" evidence="11">
    <location>
        <begin position="81"/>
        <end position="107"/>
    </location>
</feature>
<dbReference type="PROSITE" id="PS50262">
    <property type="entry name" value="G_PROTEIN_RECEP_F1_2"/>
    <property type="match status" value="1"/>
</dbReference>
<evidence type="ECO:0000256" key="5">
    <source>
        <dbReference type="ARBA" id="ARBA00023040"/>
    </source>
</evidence>
<comment type="caution">
    <text evidence="13">The sequence shown here is derived from an EMBL/GenBank/DDBJ whole genome shotgun (WGS) entry which is preliminary data.</text>
</comment>
<keyword evidence="4 11" id="KW-1133">Transmembrane helix</keyword>
<comment type="similarity">
    <text evidence="11">Belongs to the G-protein coupled receptor 1 family.</text>
</comment>
<dbReference type="PANTHER" id="PTHR24246">
    <property type="entry name" value="OLFACTORY RECEPTOR AND ADENOSINE RECEPTOR"/>
    <property type="match status" value="1"/>
</dbReference>
<sequence length="363" mass="40237">MDTAARAVLTVYIAVEVLLALLTVAGNLLVIWAVASNPRLKNITNYFIVSLAVADVAVGLLVIPFAITISVGFHMDFHGCLFLACLVLVVTQISVFSLLAIAVDRYLAIRLPLRYGALVNGAQAKKVMAILWMLAVLLGMIPLFGWNNLQSVESACKDQNSEFSLLDVTHSSANKTLTSCRTVACYFEVVVDMNYMVYFNFFGCILLPLVCMMFLYISIYNVACKQLRQMRPKGGGPGSGGKTQAFLLKEIHVAKSLALIVGLFALCWLPLHILNCLPVFCPDCPRPPIWLMDLAIAFSHANSVLNPVIYAFRLREFRRAFSVLVGKACRLREGYRDELTRVSMMRSMSRETSIVMLSTTRDT</sequence>
<evidence type="ECO:0000256" key="4">
    <source>
        <dbReference type="ARBA" id="ARBA00022989"/>
    </source>
</evidence>
<dbReference type="PROSITE" id="PS00237">
    <property type="entry name" value="G_PROTEIN_RECEP_F1_1"/>
    <property type="match status" value="1"/>
</dbReference>
<name>A0AAV7PG49_PLEWA</name>
<dbReference type="SMART" id="SM01381">
    <property type="entry name" value="7TM_GPCR_Srsx"/>
    <property type="match status" value="1"/>
</dbReference>
<dbReference type="PANTHER" id="PTHR24246:SF27">
    <property type="entry name" value="ADENOSINE RECEPTOR, ISOFORM A"/>
    <property type="match status" value="1"/>
</dbReference>
<accession>A0AAV7PG49</accession>
<feature type="domain" description="G-protein coupled receptors family 1 profile" evidence="12">
    <location>
        <begin position="26"/>
        <end position="310"/>
    </location>
</feature>
<evidence type="ECO:0000256" key="6">
    <source>
        <dbReference type="ARBA" id="ARBA00023136"/>
    </source>
</evidence>
<organism evidence="13 14">
    <name type="scientific">Pleurodeles waltl</name>
    <name type="common">Iberian ribbed newt</name>
    <dbReference type="NCBI Taxonomy" id="8319"/>
    <lineage>
        <taxon>Eukaryota</taxon>
        <taxon>Metazoa</taxon>
        <taxon>Chordata</taxon>
        <taxon>Craniata</taxon>
        <taxon>Vertebrata</taxon>
        <taxon>Euteleostomi</taxon>
        <taxon>Amphibia</taxon>
        <taxon>Batrachia</taxon>
        <taxon>Caudata</taxon>
        <taxon>Salamandroidea</taxon>
        <taxon>Salamandridae</taxon>
        <taxon>Pleurodelinae</taxon>
        <taxon>Pleurodeles</taxon>
    </lineage>
</organism>
<comment type="subcellular location">
    <subcellularLocation>
        <location evidence="1 11">Cell membrane</location>
        <topology evidence="1 11">Multi-pass membrane protein</topology>
    </subcellularLocation>
</comment>
<dbReference type="InterPro" id="IPR017452">
    <property type="entry name" value="GPCR_Rhodpsn_7TM"/>
</dbReference>
<evidence type="ECO:0000313" key="14">
    <source>
        <dbReference type="Proteomes" id="UP001066276"/>
    </source>
</evidence>
<feature type="transmembrane region" description="Helical" evidence="11">
    <location>
        <begin position="256"/>
        <end position="274"/>
    </location>
</feature>
<keyword evidence="2 11" id="KW-1003">Cell membrane</keyword>
<dbReference type="InterPro" id="IPR001634">
    <property type="entry name" value="Adenosn_rcpt"/>
</dbReference>
<feature type="transmembrane region" description="Helical" evidence="11">
    <location>
        <begin position="46"/>
        <end position="69"/>
    </location>
</feature>
<dbReference type="Proteomes" id="UP001066276">
    <property type="component" value="Chromosome 7"/>
</dbReference>
<feature type="transmembrane region" description="Helical" evidence="11">
    <location>
        <begin position="12"/>
        <end position="34"/>
    </location>
</feature>
<keyword evidence="7 11" id="KW-1015">Disulfide bond</keyword>
<dbReference type="AlphaFoldDB" id="A0AAV7PG49"/>
<evidence type="ECO:0000256" key="3">
    <source>
        <dbReference type="ARBA" id="ARBA00022692"/>
    </source>
</evidence>
<evidence type="ECO:0000256" key="1">
    <source>
        <dbReference type="ARBA" id="ARBA00004651"/>
    </source>
</evidence>
<gene>
    <name evidence="13" type="ORF">NDU88_004553</name>
</gene>
<feature type="transmembrane region" description="Helical" evidence="11">
    <location>
        <begin position="197"/>
        <end position="223"/>
    </location>
</feature>
<dbReference type="PRINTS" id="PR00424">
    <property type="entry name" value="ADENOSINER"/>
</dbReference>
<evidence type="ECO:0000256" key="10">
    <source>
        <dbReference type="ARBA" id="ARBA00023224"/>
    </source>
</evidence>
<evidence type="ECO:0000256" key="2">
    <source>
        <dbReference type="ARBA" id="ARBA00022475"/>
    </source>
</evidence>
<evidence type="ECO:0000256" key="8">
    <source>
        <dbReference type="ARBA" id="ARBA00023170"/>
    </source>
</evidence>
<keyword evidence="8 11" id="KW-0675">Receptor</keyword>
<keyword evidence="6 11" id="KW-0472">Membrane</keyword>
<protein>
    <recommendedName>
        <fullName evidence="12">G-protein coupled receptors family 1 profile domain-containing protein</fullName>
    </recommendedName>
</protein>
<dbReference type="Pfam" id="PF00001">
    <property type="entry name" value="7tm_1"/>
    <property type="match status" value="1"/>
</dbReference>
<keyword evidence="14" id="KW-1185">Reference proteome</keyword>
<dbReference type="EMBL" id="JANPWB010000011">
    <property type="protein sequence ID" value="KAJ1126144.1"/>
    <property type="molecule type" value="Genomic_DNA"/>
</dbReference>
<evidence type="ECO:0000256" key="7">
    <source>
        <dbReference type="ARBA" id="ARBA00023157"/>
    </source>
</evidence>
<keyword evidence="5 11" id="KW-0297">G-protein coupled receptor</keyword>
<evidence type="ECO:0000256" key="11">
    <source>
        <dbReference type="RuleBase" id="RU201114"/>
    </source>
</evidence>
<evidence type="ECO:0000313" key="13">
    <source>
        <dbReference type="EMBL" id="KAJ1126144.1"/>
    </source>
</evidence>
<dbReference type="GO" id="GO:0001609">
    <property type="term" value="F:G protein-coupled adenosine receptor activity"/>
    <property type="evidence" value="ECO:0007669"/>
    <property type="project" value="UniProtKB-UniRule"/>
</dbReference>
<reference evidence="13" key="1">
    <citation type="journal article" date="2022" name="bioRxiv">
        <title>Sequencing and chromosome-scale assembly of the giantPleurodeles waltlgenome.</title>
        <authorList>
            <person name="Brown T."/>
            <person name="Elewa A."/>
            <person name="Iarovenko S."/>
            <person name="Subramanian E."/>
            <person name="Araus A.J."/>
            <person name="Petzold A."/>
            <person name="Susuki M."/>
            <person name="Suzuki K.-i.T."/>
            <person name="Hayashi T."/>
            <person name="Toyoda A."/>
            <person name="Oliveira C."/>
            <person name="Osipova E."/>
            <person name="Leigh N.D."/>
            <person name="Simon A."/>
            <person name="Yun M.H."/>
        </authorList>
    </citation>
    <scope>NUCLEOTIDE SEQUENCE</scope>
    <source>
        <strain evidence="13">20211129_DDA</strain>
        <tissue evidence="13">Liver</tissue>
    </source>
</reference>
<dbReference type="GO" id="GO:0005886">
    <property type="term" value="C:plasma membrane"/>
    <property type="evidence" value="ECO:0007669"/>
    <property type="project" value="UniProtKB-SubCell"/>
</dbReference>
<dbReference type="CDD" id="cd14968">
    <property type="entry name" value="7tmA_Adenosine_R"/>
    <property type="match status" value="1"/>
</dbReference>
<dbReference type="SUPFAM" id="SSF81321">
    <property type="entry name" value="Family A G protein-coupled receptor-like"/>
    <property type="match status" value="1"/>
</dbReference>
<evidence type="ECO:0000256" key="9">
    <source>
        <dbReference type="ARBA" id="ARBA00023180"/>
    </source>
</evidence>
<dbReference type="InterPro" id="IPR000276">
    <property type="entry name" value="GPCR_Rhodpsn"/>
</dbReference>
<keyword evidence="9 11" id="KW-0325">Glycoprotein</keyword>
<keyword evidence="3 11" id="KW-0812">Transmembrane</keyword>
<evidence type="ECO:0000259" key="12">
    <source>
        <dbReference type="PROSITE" id="PS50262"/>
    </source>
</evidence>
<proteinExistence type="inferred from homology"/>
<dbReference type="PRINTS" id="PR00237">
    <property type="entry name" value="GPCRRHODOPSN"/>
</dbReference>